<feature type="compositionally biased region" description="Low complexity" evidence="1">
    <location>
        <begin position="177"/>
        <end position="193"/>
    </location>
</feature>
<name>A0A7J6JZ75_TOXGO</name>
<gene>
    <name evidence="2" type="ORF">TGRH88_051830</name>
</gene>
<evidence type="ECO:0000313" key="2">
    <source>
        <dbReference type="EMBL" id="KAF4639411.1"/>
    </source>
</evidence>
<organism evidence="2 3">
    <name type="scientific">Toxoplasma gondii</name>
    <dbReference type="NCBI Taxonomy" id="5811"/>
    <lineage>
        <taxon>Eukaryota</taxon>
        <taxon>Sar</taxon>
        <taxon>Alveolata</taxon>
        <taxon>Apicomplexa</taxon>
        <taxon>Conoidasida</taxon>
        <taxon>Coccidia</taxon>
        <taxon>Eucoccidiorida</taxon>
        <taxon>Eimeriorina</taxon>
        <taxon>Sarcocystidae</taxon>
        <taxon>Toxoplasma</taxon>
    </lineage>
</organism>
<evidence type="ECO:0000313" key="3">
    <source>
        <dbReference type="Proteomes" id="UP000557509"/>
    </source>
</evidence>
<reference evidence="2 3" key="1">
    <citation type="submission" date="2020-03" db="EMBL/GenBank/DDBJ databases">
        <title>Genome sequence of Toxoplasma gondii RH-88 strain.</title>
        <authorList>
            <person name="Lorenzi H.A."/>
            <person name="Venepally P."/>
            <person name="Rozenberg A."/>
            <person name="Sibley D."/>
        </authorList>
    </citation>
    <scope>NUCLEOTIDE SEQUENCE [LARGE SCALE GENOMIC DNA]</scope>
    <source>
        <strain evidence="2 3">RH-88</strain>
    </source>
</reference>
<dbReference type="EMBL" id="JAAUHK010000196">
    <property type="protein sequence ID" value="KAF4639411.1"/>
    <property type="molecule type" value="Genomic_DNA"/>
</dbReference>
<dbReference type="Proteomes" id="UP000557509">
    <property type="component" value="Unassembled WGS sequence"/>
</dbReference>
<feature type="region of interest" description="Disordered" evidence="1">
    <location>
        <begin position="295"/>
        <end position="314"/>
    </location>
</feature>
<evidence type="ECO:0000256" key="1">
    <source>
        <dbReference type="SAM" id="MobiDB-lite"/>
    </source>
</evidence>
<keyword evidence="3" id="KW-1185">Reference proteome</keyword>
<feature type="region of interest" description="Disordered" evidence="1">
    <location>
        <begin position="841"/>
        <end position="874"/>
    </location>
</feature>
<dbReference type="AlphaFoldDB" id="A0A7J6JZ75"/>
<comment type="caution">
    <text evidence="2">The sequence shown here is derived from an EMBL/GenBank/DDBJ whole genome shotgun (WGS) entry which is preliminary data.</text>
</comment>
<feature type="compositionally biased region" description="Basic and acidic residues" evidence="1">
    <location>
        <begin position="336"/>
        <end position="346"/>
    </location>
</feature>
<feature type="compositionally biased region" description="Low complexity" evidence="1">
    <location>
        <begin position="369"/>
        <end position="381"/>
    </location>
</feature>
<protein>
    <submittedName>
        <fullName evidence="2">Uncharacterized protein</fullName>
    </submittedName>
</protein>
<feature type="region of interest" description="Disordered" evidence="1">
    <location>
        <begin position="951"/>
        <end position="990"/>
    </location>
</feature>
<feature type="region of interest" description="Disordered" evidence="1">
    <location>
        <begin position="599"/>
        <end position="670"/>
    </location>
</feature>
<proteinExistence type="predicted"/>
<feature type="region of interest" description="Disordered" evidence="1">
    <location>
        <begin position="175"/>
        <end position="201"/>
    </location>
</feature>
<sequence length="1045" mass="112099">MQTRSIGEPQAAYRRHLAICRCEQILLDWARTKSNTSDSLSPVTWFYAIRFHSFFLLSPAFLSVISSSRLLRKPTFQPHSRCDPALRANPICSSISCERPSGFFEVQRLRKTEAARKKSASADALSPGARAQTDGRTMETLKSLVAFLVLPLCPGRQQAVEGVGRSSLSRCGFTGESSSFSSNSGVDSSSSPSGLRAPRPRANAGVGLVVGGLEPSVEVDAVTDDRGCRCRVNPVGTRALSSMTSRLLSLDGVEGSVSRHSSSSSSSFCACLLCAPPGGSGESCVSPQEKWRRGSSAEGAASASSEASGRSVEASRNYFRSSGVKLVPKGAKPSGKVRENRGRREPAPVYAESADAPGQDVHRKSLGRSCSTASTSSASSSWVPLGSAERQFHSNNRTKAGSFRDARPQWKGVNESPLFYAATLEAAALDCSLQGLNPEQERVRARVRLPDLGADALDYPLPPAILYQSHAAETLDPALVGLQRPVLPKRDVGFEQQSKERRDQAVKIPLTPRSVMALPLSERKKFLYNMLCCFCVELSDGVSFRQLTATREYVLAHCRLSPDLKILQVDIRNGRVLEFPVDQIQAVYTLSRRQTPVLSGSACTRGMEQPAKNEEQTSDGRNTEISSAAKPRRNRDNGWMEGEDSSEEDVPSHHADDWDNSSSGRSECRSYSDEDVCSAGWKASFRRSLDSASLTSSQSVASSALPSKATFLPPLDLTLLTRRDSQQRGSLCAPVVVPSTPTYAKVPASRRDRWMGHEEREEPPQFIVVLDFASRKLAFVFGDRAQAGTFELGFALLAKASHQHPLSTLASIAAAADNFPYTPRAARAILHALAGTKDPASGLADPGEVTNFTRPGRTADGSGVHTGDGDCEREASSADDAVAWLTDSQAAAAVEAAAAALTAVEDVSVRNWGKTHAVKENEGSVTHVESTGVDSKNYRGAQTAGRSVNVDGAVDVSGGETNGAGEREEKFMSGQKAPGEGGERNDFETSRKVNVDGSAAHSPTGRKPLRVICSDGREEIMSLRTRGNSEVAGDGIVQVRHCKKG</sequence>
<accession>A0A7J6JZ75</accession>
<dbReference type="VEuPathDB" id="ToxoDB:TGME49_312580"/>
<feature type="region of interest" description="Disordered" evidence="1">
    <location>
        <begin position="325"/>
        <end position="384"/>
    </location>
</feature>
<feature type="compositionally biased region" description="Basic and acidic residues" evidence="1">
    <location>
        <begin position="981"/>
        <end position="990"/>
    </location>
</feature>